<dbReference type="Pfam" id="PF08352">
    <property type="entry name" value="oligo_HPY"/>
    <property type="match status" value="3"/>
</dbReference>
<feature type="compositionally biased region" description="Gly residues" evidence="5">
    <location>
        <begin position="288"/>
        <end position="302"/>
    </location>
</feature>
<dbReference type="AlphaFoldDB" id="A0A2S6AJM3"/>
<keyword evidence="3" id="KW-0547">Nucleotide-binding</keyword>
<dbReference type="SMART" id="SM00382">
    <property type="entry name" value="AAA"/>
    <property type="match status" value="2"/>
</dbReference>
<keyword evidence="2" id="KW-0813">Transport</keyword>
<dbReference type="GO" id="GO:0016887">
    <property type="term" value="F:ATP hydrolysis activity"/>
    <property type="evidence" value="ECO:0007669"/>
    <property type="project" value="InterPro"/>
</dbReference>
<dbReference type="GO" id="GO:0055085">
    <property type="term" value="P:transmembrane transport"/>
    <property type="evidence" value="ECO:0007669"/>
    <property type="project" value="UniProtKB-ARBA"/>
</dbReference>
<dbReference type="InterPro" id="IPR013563">
    <property type="entry name" value="Oligopep_ABC_C"/>
</dbReference>
<proteinExistence type="inferred from homology"/>
<dbReference type="InterPro" id="IPR050319">
    <property type="entry name" value="ABC_transp_ATP-bind"/>
</dbReference>
<organism evidence="7 8">
    <name type="scientific">Nocardia nova</name>
    <dbReference type="NCBI Taxonomy" id="37330"/>
    <lineage>
        <taxon>Bacteria</taxon>
        <taxon>Bacillati</taxon>
        <taxon>Actinomycetota</taxon>
        <taxon>Actinomycetes</taxon>
        <taxon>Mycobacteriales</taxon>
        <taxon>Nocardiaceae</taxon>
        <taxon>Nocardia</taxon>
    </lineage>
</organism>
<reference evidence="7 8" key="1">
    <citation type="submission" date="2018-02" db="EMBL/GenBank/DDBJ databases">
        <title>8 Nocardia nova and 1 Nocardia cyriacigeorgica strain used for evolution to TMP-SMX.</title>
        <authorList>
            <person name="Mehta H."/>
            <person name="Weng J."/>
            <person name="Shamoo Y."/>
        </authorList>
    </citation>
    <scope>NUCLEOTIDE SEQUENCE [LARGE SCALE GENOMIC DNA]</scope>
    <source>
        <strain evidence="7 8">MDA3139</strain>
    </source>
</reference>
<protein>
    <submittedName>
        <fullName evidence="7">ABC transporter ATP-binding protein</fullName>
    </submittedName>
</protein>
<dbReference type="PROSITE" id="PS50893">
    <property type="entry name" value="ABC_TRANSPORTER_2"/>
    <property type="match status" value="2"/>
</dbReference>
<gene>
    <name evidence="7" type="ORF">C5E45_25310</name>
</gene>
<dbReference type="GO" id="GO:0005524">
    <property type="term" value="F:ATP binding"/>
    <property type="evidence" value="ECO:0007669"/>
    <property type="project" value="UniProtKB-KW"/>
</dbReference>
<dbReference type="GO" id="GO:0015833">
    <property type="term" value="P:peptide transport"/>
    <property type="evidence" value="ECO:0007669"/>
    <property type="project" value="InterPro"/>
</dbReference>
<dbReference type="NCBIfam" id="NF007739">
    <property type="entry name" value="PRK10419.1"/>
    <property type="match status" value="2"/>
</dbReference>
<dbReference type="InterPro" id="IPR017871">
    <property type="entry name" value="ABC_transporter-like_CS"/>
</dbReference>
<dbReference type="SUPFAM" id="SSF52540">
    <property type="entry name" value="P-loop containing nucleoside triphosphate hydrolases"/>
    <property type="match status" value="2"/>
</dbReference>
<name>A0A2S6AJM3_9NOCA</name>
<accession>A0A2S6AJM3</accession>
<feature type="domain" description="ABC transporter" evidence="6">
    <location>
        <begin position="16"/>
        <end position="263"/>
    </location>
</feature>
<feature type="region of interest" description="Disordered" evidence="5">
    <location>
        <begin position="269"/>
        <end position="311"/>
    </location>
</feature>
<evidence type="ECO:0000259" key="6">
    <source>
        <dbReference type="PROSITE" id="PS50893"/>
    </source>
</evidence>
<comment type="similarity">
    <text evidence="1">Belongs to the ABC transporter superfamily.</text>
</comment>
<evidence type="ECO:0000256" key="5">
    <source>
        <dbReference type="SAM" id="MobiDB-lite"/>
    </source>
</evidence>
<evidence type="ECO:0000256" key="2">
    <source>
        <dbReference type="ARBA" id="ARBA00022448"/>
    </source>
</evidence>
<dbReference type="RefSeq" id="WP_104377223.1">
    <property type="nucleotide sequence ID" value="NZ_PSZC01000021.1"/>
</dbReference>
<comment type="caution">
    <text evidence="7">The sequence shown here is derived from an EMBL/GenBank/DDBJ whole genome shotgun (WGS) entry which is preliminary data.</text>
</comment>
<dbReference type="PANTHER" id="PTHR43776:SF7">
    <property type="entry name" value="D,D-DIPEPTIDE TRANSPORT ATP-BINDING PROTEIN DDPF-RELATED"/>
    <property type="match status" value="1"/>
</dbReference>
<evidence type="ECO:0000313" key="7">
    <source>
        <dbReference type="EMBL" id="PPJ35407.1"/>
    </source>
</evidence>
<dbReference type="PANTHER" id="PTHR43776">
    <property type="entry name" value="TRANSPORT ATP-BINDING PROTEIN"/>
    <property type="match status" value="1"/>
</dbReference>
<evidence type="ECO:0000256" key="3">
    <source>
        <dbReference type="ARBA" id="ARBA00022741"/>
    </source>
</evidence>
<dbReference type="CDD" id="cd03257">
    <property type="entry name" value="ABC_NikE_OppD_transporters"/>
    <property type="match status" value="2"/>
</dbReference>
<evidence type="ECO:0000256" key="4">
    <source>
        <dbReference type="ARBA" id="ARBA00022840"/>
    </source>
</evidence>
<dbReference type="Proteomes" id="UP000239874">
    <property type="component" value="Unassembled WGS sequence"/>
</dbReference>
<evidence type="ECO:0000256" key="1">
    <source>
        <dbReference type="ARBA" id="ARBA00005417"/>
    </source>
</evidence>
<sequence>MRVARSRDTTEPQLIVEGLDVAFGSGPGRIHAVRDVSFEVHAGECLAIIGESGSGKSVTARTLMGLTGDDASVTARRLDFSGTDLLAVDESGWRRLRGRRIALVLQDAMVALDPLRRTGAEIAETLRIHTATPRRSIDDTVLSLLTDVGVPEPERRARQYPHELSGGLRQRALIASAVAAGPDLLLADEPTTALDATVAAQVLDLLRELRAGGMSILLISHDLTVVSRLADRVAVMFGGRIVEYGSAQRILRDPRHPYTRALLAAVPTGDSRGTRLSVSRSSGPPEGPGGHLRAGDGGGLPDNGGSDHLAPARLDAASRSGCPYAARCPHADEHCVRELPALTSAPGAPDVRCWHPDAVAVAPLRIPSAVPATNSDLATGRALLEVDSIGKSYRGPGGVRHHAVREVSFRLRSGEVLGVVGESGSGKTTTGRIVLGLTTPDTGSVRFDGLPWSELREHRRRPHRHRIQAIYQDALGSFDPRLTVAGILGAAIARGGVPRGAARRTRALELLDQVGLAANVLDRRPRELSGGQRQRVGIARALAPRPEILVCDEPVSALDVSVQAQILDLLTALQHELGVAMLFISHDLGVIHHLSDRILVMKDGRIVEDGEATRVFTHPRDPYTKQLLAATAVRSDARQVSDRPVAPVPG</sequence>
<dbReference type="InterPro" id="IPR003593">
    <property type="entry name" value="AAA+_ATPase"/>
</dbReference>
<dbReference type="EMBL" id="PSZC01000021">
    <property type="protein sequence ID" value="PPJ35407.1"/>
    <property type="molecule type" value="Genomic_DNA"/>
</dbReference>
<feature type="domain" description="ABC transporter" evidence="6">
    <location>
        <begin position="384"/>
        <end position="628"/>
    </location>
</feature>
<evidence type="ECO:0000313" key="8">
    <source>
        <dbReference type="Proteomes" id="UP000239874"/>
    </source>
</evidence>
<dbReference type="Pfam" id="PF00005">
    <property type="entry name" value="ABC_tran"/>
    <property type="match status" value="2"/>
</dbReference>
<dbReference type="InterPro" id="IPR027417">
    <property type="entry name" value="P-loop_NTPase"/>
</dbReference>
<dbReference type="PROSITE" id="PS00211">
    <property type="entry name" value="ABC_TRANSPORTER_1"/>
    <property type="match status" value="1"/>
</dbReference>
<dbReference type="InterPro" id="IPR003439">
    <property type="entry name" value="ABC_transporter-like_ATP-bd"/>
</dbReference>
<dbReference type="Gene3D" id="3.40.50.300">
    <property type="entry name" value="P-loop containing nucleotide triphosphate hydrolases"/>
    <property type="match status" value="2"/>
</dbReference>
<keyword evidence="4 7" id="KW-0067">ATP-binding</keyword>
<dbReference type="NCBIfam" id="NF008453">
    <property type="entry name" value="PRK11308.1"/>
    <property type="match status" value="3"/>
</dbReference>
<dbReference type="OrthoDB" id="8036461at2"/>